<dbReference type="Gene3D" id="3.30.750.70">
    <property type="entry name" value="4-hydroxybutyrate coenzyme like domains"/>
    <property type="match status" value="1"/>
</dbReference>
<feature type="domain" description="Acetyl-CoA hydrolase/transferase C-terminal" evidence="4">
    <location>
        <begin position="272"/>
        <end position="424"/>
    </location>
</feature>
<dbReference type="Proteomes" id="UP000270673">
    <property type="component" value="Chromosome"/>
</dbReference>
<evidence type="ECO:0000313" key="5">
    <source>
        <dbReference type="EMBL" id="AZS30043.1"/>
    </source>
</evidence>
<comment type="similarity">
    <text evidence="1">Belongs to the acetyl-CoA hydrolase/transferase family.</text>
</comment>
<dbReference type="Pfam" id="PF13336">
    <property type="entry name" value="AcetylCoA_hyd_C"/>
    <property type="match status" value="1"/>
</dbReference>
<dbReference type="InterPro" id="IPR038460">
    <property type="entry name" value="AcetylCoA_hyd_C_sf"/>
</dbReference>
<evidence type="ECO:0000256" key="1">
    <source>
        <dbReference type="ARBA" id="ARBA00009632"/>
    </source>
</evidence>
<keyword evidence="6" id="KW-1185">Reference proteome</keyword>
<dbReference type="InterPro" id="IPR026888">
    <property type="entry name" value="AcetylCoA_hyd_C"/>
</dbReference>
<dbReference type="KEGG" id="buy:D8S85_11130"/>
<dbReference type="SUPFAM" id="SSF100950">
    <property type="entry name" value="NagB/RpiA/CoA transferase-like"/>
    <property type="match status" value="2"/>
</dbReference>
<dbReference type="GO" id="GO:0006083">
    <property type="term" value="P:acetate metabolic process"/>
    <property type="evidence" value="ECO:0007669"/>
    <property type="project" value="InterPro"/>
</dbReference>
<dbReference type="Gene3D" id="3.40.1080.20">
    <property type="entry name" value="Acetyl-CoA hydrolase/transferase C-terminal domain"/>
    <property type="match status" value="1"/>
</dbReference>
<dbReference type="GO" id="GO:0016787">
    <property type="term" value="F:hydrolase activity"/>
    <property type="evidence" value="ECO:0007669"/>
    <property type="project" value="UniProtKB-KW"/>
</dbReference>
<evidence type="ECO:0000313" key="6">
    <source>
        <dbReference type="Proteomes" id="UP000270673"/>
    </source>
</evidence>
<reference evidence="5 6" key="1">
    <citation type="submission" date="2018-10" db="EMBL/GenBank/DDBJ databases">
        <title>Butyricimonas faecalis sp. nov., isolated from human faeces and emended description of the genus Butyricimonas.</title>
        <authorList>
            <person name="Le Roy T."/>
            <person name="Van der Smissen P."/>
            <person name="Paquot A."/>
            <person name="Delzenne N."/>
            <person name="Muccioli G."/>
            <person name="Collet J.-F."/>
            <person name="Cani P.D."/>
        </authorList>
    </citation>
    <scope>NUCLEOTIDE SEQUENCE [LARGE SCALE GENOMIC DNA]</scope>
    <source>
        <strain evidence="5 6">H184</strain>
    </source>
</reference>
<evidence type="ECO:0000259" key="4">
    <source>
        <dbReference type="Pfam" id="PF13336"/>
    </source>
</evidence>
<dbReference type="PANTHER" id="PTHR21432:SF20">
    <property type="entry name" value="ACETYL-COA HYDROLASE"/>
    <property type="match status" value="1"/>
</dbReference>
<dbReference type="InterPro" id="IPR037171">
    <property type="entry name" value="NagB/RpiA_transferase-like"/>
</dbReference>
<gene>
    <name evidence="5" type="ORF">D8S85_11130</name>
</gene>
<protein>
    <submittedName>
        <fullName evidence="5">Acetyl-CoA hydrolase/transferase family protein</fullName>
    </submittedName>
</protein>
<evidence type="ECO:0000256" key="2">
    <source>
        <dbReference type="ARBA" id="ARBA00022679"/>
    </source>
</evidence>
<dbReference type="AlphaFoldDB" id="A0A3S9VU45"/>
<keyword evidence="5" id="KW-0378">Hydrolase</keyword>
<dbReference type="Pfam" id="PF02550">
    <property type="entry name" value="AcetylCoA_hydro"/>
    <property type="match status" value="1"/>
</dbReference>
<organism evidence="5 6">
    <name type="scientific">Butyricimonas faecalis</name>
    <dbReference type="NCBI Taxonomy" id="2093856"/>
    <lineage>
        <taxon>Bacteria</taxon>
        <taxon>Pseudomonadati</taxon>
        <taxon>Bacteroidota</taxon>
        <taxon>Bacteroidia</taxon>
        <taxon>Bacteroidales</taxon>
        <taxon>Odoribacteraceae</taxon>
        <taxon>Butyricimonas</taxon>
    </lineage>
</organism>
<evidence type="ECO:0000259" key="3">
    <source>
        <dbReference type="Pfam" id="PF02550"/>
    </source>
</evidence>
<keyword evidence="2 5" id="KW-0808">Transferase</keyword>
<dbReference type="EMBL" id="CP032819">
    <property type="protein sequence ID" value="AZS30043.1"/>
    <property type="molecule type" value="Genomic_DNA"/>
</dbReference>
<accession>A0A3S9VU45</accession>
<dbReference type="InterPro" id="IPR003702">
    <property type="entry name" value="ActCoA_hydro_N"/>
</dbReference>
<name>A0A3S9VU45_9BACT</name>
<dbReference type="RefSeq" id="WP_106480764.1">
    <property type="nucleotide sequence ID" value="NZ_CP032819.1"/>
</dbReference>
<dbReference type="PANTHER" id="PTHR21432">
    <property type="entry name" value="ACETYL-COA HYDROLASE-RELATED"/>
    <property type="match status" value="1"/>
</dbReference>
<dbReference type="OrthoDB" id="9801795at2"/>
<feature type="domain" description="Acetyl-CoA hydrolase/transferase N-terminal" evidence="3">
    <location>
        <begin position="5"/>
        <end position="179"/>
    </location>
</feature>
<dbReference type="Gene3D" id="3.40.1080.10">
    <property type="entry name" value="Glutaconate Coenzyme A-transferase"/>
    <property type="match status" value="1"/>
</dbReference>
<dbReference type="GO" id="GO:0008775">
    <property type="term" value="F:acetate CoA-transferase activity"/>
    <property type="evidence" value="ECO:0007669"/>
    <property type="project" value="InterPro"/>
</dbReference>
<dbReference type="InterPro" id="IPR046433">
    <property type="entry name" value="ActCoA_hydro"/>
</dbReference>
<sequence length="436" mass="48103">MNWKELYTQKTTTAEEAIKAIRDKDRVVFAHAAGVPQEITKALVAHKDDFHDVEIYHMLCLGDGAYTQPEMLSHFRHNTNFVGGNTRQAVNEDRADFTPCFFHELPHFFRNGTLPVDVAIVHLSTPDEEGYCSFGVSSDYTKPAAHAARVVIAEVNDRMPHVGGDNHIHVSELDYIVETSNPLFEIPLPKIGETEQAIGRYCAELIEDGSTLQLGIGAIPDAVLQCLQDKKDLGIHTEMFSDGVIDLVEKGVITGKCKTLHPGKLVATFLMGSQCLYDFVDNNPNVALFPVDYVNDPYVIRQNRQLISINSCIEIDLSGQVCSETIGPKQFSGTGGQVDYIRGAALSEGGKSILAMPSTAARGKVSRIVPYLAAGAAVTTSRNEVDYIVTEYGIAHLKGKTLRQRAESLIRIAHPDFRESLTEEFFHRFPLALQTI</sequence>
<proteinExistence type="inferred from homology"/>